<dbReference type="InterPro" id="IPR037914">
    <property type="entry name" value="SpoVT-AbrB_sf"/>
</dbReference>
<accession>O58917</accession>
<dbReference type="KEGG" id="pho:PH1179"/>
<dbReference type="PANTHER" id="PTHR34860:SF6">
    <property type="entry name" value="REPRESSOR-LIKE PROTEIN SSO7C3"/>
    <property type="match status" value="1"/>
</dbReference>
<dbReference type="STRING" id="70601.gene:9378141"/>
<dbReference type="SUPFAM" id="SSF89447">
    <property type="entry name" value="AbrB/MazE/MraZ-like"/>
    <property type="match status" value="2"/>
</dbReference>
<keyword evidence="3" id="KW-1185">Reference proteome</keyword>
<dbReference type="AlphaFoldDB" id="O58917"/>
<dbReference type="NCBIfam" id="TIGR01439">
    <property type="entry name" value="lp_hng_hel_AbrB"/>
    <property type="match status" value="1"/>
</dbReference>
<feature type="domain" description="SpoVT-AbrB" evidence="1">
    <location>
        <begin position="66"/>
        <end position="115"/>
    </location>
</feature>
<dbReference type="Pfam" id="PF04014">
    <property type="entry name" value="MazE_antitoxin"/>
    <property type="match status" value="1"/>
</dbReference>
<dbReference type="GO" id="GO:0003677">
    <property type="term" value="F:DNA binding"/>
    <property type="evidence" value="ECO:0007669"/>
    <property type="project" value="InterPro"/>
</dbReference>
<name>O58917_PYRHO</name>
<dbReference type="Gene3D" id="2.10.260.10">
    <property type="match status" value="1"/>
</dbReference>
<dbReference type="PANTHER" id="PTHR34860">
    <property type="entry name" value="REPRESSOR-LIKE PROTEIN SSO7C3"/>
    <property type="match status" value="1"/>
</dbReference>
<dbReference type="PIRSF" id="PIRSF019240">
    <property type="entry name" value="UCP019240_SpoVT/AbrB-related"/>
    <property type="match status" value="1"/>
</dbReference>
<organism evidence="2 3">
    <name type="scientific">Pyrococcus horikoshii (strain ATCC 700860 / DSM 12428 / JCM 9974 / NBRC 100139 / OT-3)</name>
    <dbReference type="NCBI Taxonomy" id="70601"/>
    <lineage>
        <taxon>Archaea</taxon>
        <taxon>Methanobacteriati</taxon>
        <taxon>Methanobacteriota</taxon>
        <taxon>Thermococci</taxon>
        <taxon>Thermococcales</taxon>
        <taxon>Thermococcaceae</taxon>
        <taxon>Pyrococcus</taxon>
    </lineage>
</organism>
<dbReference type="InterPro" id="IPR016752">
    <property type="entry name" value="UCP019240_SpoVT/AbrB-related"/>
</dbReference>
<reference evidence="2 3" key="1">
    <citation type="journal article" date="1998" name="DNA Res.">
        <title>Complete sequence and gene organization of the genome of a hyper-thermophilic archaebacterium, Pyrococcus horikoshii OT3.</title>
        <authorList>
            <person name="Kawarabayasi Y."/>
            <person name="Sawada M."/>
            <person name="Horikawa H."/>
            <person name="Haikawa Y."/>
            <person name="Hino Y."/>
            <person name="Yamamoto S."/>
            <person name="Sekine M."/>
            <person name="Baba S."/>
            <person name="Kosugi H."/>
            <person name="Hosoyama A."/>
            <person name="Nagai Y."/>
            <person name="Sakai M."/>
            <person name="Ogura K."/>
            <person name="Otuka R."/>
            <person name="Nakazawa H."/>
            <person name="Takamiya M."/>
            <person name="Ohfuku Y."/>
            <person name="Funahashi T."/>
            <person name="Tanaka T."/>
            <person name="Kudoh Y."/>
            <person name="Yamazaki J."/>
            <person name="Kushida N."/>
            <person name="Oguchi A."/>
            <person name="Aoki K."/>
            <person name="Nakamura Y."/>
            <person name="Robb T.F."/>
            <person name="Horikoshi K."/>
            <person name="Masuchi Y."/>
            <person name="Shizuya H."/>
            <person name="Kikuchi H."/>
        </authorList>
    </citation>
    <scope>NUCLEOTIDE SEQUENCE [LARGE SCALE GENOMIC DNA]</scope>
    <source>
        <strain evidence="3">ATCC 700860 / DSM 12428 / JCM 9974 / NBRC 100139 / OT-3</strain>
    </source>
</reference>
<dbReference type="OrthoDB" id="87832at2157"/>
<proteinExistence type="predicted"/>
<gene>
    <name evidence="2" type="ordered locus">PH1179</name>
</gene>
<dbReference type="DIP" id="DIP-29055N"/>
<protein>
    <recommendedName>
        <fullName evidence="1">SpoVT-AbrB domain-containing protein</fullName>
    </recommendedName>
</protein>
<dbReference type="PIR" id="E71060">
    <property type="entry name" value="E71060"/>
</dbReference>
<evidence type="ECO:0000313" key="2">
    <source>
        <dbReference type="EMBL" id="BAA30279.1"/>
    </source>
</evidence>
<dbReference type="EnsemblBacteria" id="BAA30279">
    <property type="protein sequence ID" value="BAA30279"/>
    <property type="gene ID" value="BAA30279"/>
</dbReference>
<dbReference type="InterPro" id="IPR052975">
    <property type="entry name" value="Repressor-like_regulatory"/>
</dbReference>
<feature type="domain" description="SpoVT-AbrB" evidence="1">
    <location>
        <begin position="16"/>
        <end position="61"/>
    </location>
</feature>
<dbReference type="Proteomes" id="UP000000752">
    <property type="component" value="Chromosome"/>
</dbReference>
<dbReference type="InterPro" id="IPR007159">
    <property type="entry name" value="SpoVT-AbrB_dom"/>
</dbReference>
<dbReference type="eggNOG" id="arCOG03936">
    <property type="taxonomic scope" value="Archaea"/>
</dbReference>
<sequence>MQNQQKTVEPLAKFHASVNIKGQLVVPVKDREVFGLKRGDILEIIVRSFDVINGKIHIKKRAYILVRLSSKGLITIPEEVRRELGISPGDTVEVLLVGFHKFDELVTEKGKQIAKLIQANTHMRLITSEEEKTIIEKSRTYYV</sequence>
<dbReference type="GeneID" id="1443499"/>
<dbReference type="SMART" id="SM00966">
    <property type="entry name" value="SpoVT_AbrB"/>
    <property type="match status" value="2"/>
</dbReference>
<evidence type="ECO:0000259" key="1">
    <source>
        <dbReference type="SMART" id="SM00966"/>
    </source>
</evidence>
<dbReference type="RefSeq" id="WP_010885264.1">
    <property type="nucleotide sequence ID" value="NC_000961.1"/>
</dbReference>
<dbReference type="EMBL" id="BA000001">
    <property type="protein sequence ID" value="BAA30279.1"/>
    <property type="molecule type" value="Genomic_DNA"/>
</dbReference>
<evidence type="ECO:0000313" key="3">
    <source>
        <dbReference type="Proteomes" id="UP000000752"/>
    </source>
</evidence>